<protein>
    <submittedName>
        <fullName evidence="1">DNA transfer protein</fullName>
    </submittedName>
</protein>
<dbReference type="Proteomes" id="UP000824410">
    <property type="component" value="Unassembled WGS sequence"/>
</dbReference>
<proteinExistence type="predicted"/>
<evidence type="ECO:0000313" key="1">
    <source>
        <dbReference type="EMBL" id="MBX6982705.1"/>
    </source>
</evidence>
<dbReference type="InterPro" id="IPR057916">
    <property type="entry name" value="P22_gp7"/>
</dbReference>
<evidence type="ECO:0000313" key="2">
    <source>
        <dbReference type="Proteomes" id="UP000824410"/>
    </source>
</evidence>
<reference evidence="1" key="1">
    <citation type="submission" date="2019-02" db="EMBL/GenBank/DDBJ databases">
        <title>Genomic characterization of isolates from hospital effluents in KZN, South Africa.</title>
        <authorList>
            <person name="Ntshobeni N."/>
            <person name="Allam M."/>
            <person name="Ismail A."/>
            <person name="Amoako D."/>
            <person name="Essack S."/>
            <person name="Chenia H."/>
        </authorList>
    </citation>
    <scope>NUCLEOTIDE SEQUENCE</scope>
    <source>
        <strain evidence="1">AFE97_S1</strain>
    </source>
</reference>
<comment type="caution">
    <text evidence="1">The sequence shown here is derived from an EMBL/GenBank/DDBJ whole genome shotgun (WGS) entry which is preliminary data.</text>
</comment>
<organism evidence="1 2">
    <name type="scientific">Providencia rettgeri</name>
    <dbReference type="NCBI Taxonomy" id="587"/>
    <lineage>
        <taxon>Bacteria</taxon>
        <taxon>Pseudomonadati</taxon>
        <taxon>Pseudomonadota</taxon>
        <taxon>Gammaproteobacteria</taxon>
        <taxon>Enterobacterales</taxon>
        <taxon>Morganellaceae</taxon>
        <taxon>Providencia</taxon>
    </lineage>
</organism>
<gene>
    <name evidence="1" type="ORF">EX242_20905</name>
</gene>
<dbReference type="EMBL" id="SHDO01000034">
    <property type="protein sequence ID" value="MBX6982705.1"/>
    <property type="molecule type" value="Genomic_DNA"/>
</dbReference>
<dbReference type="AlphaFoldDB" id="A0AAP2K4G8"/>
<dbReference type="Pfam" id="PF25688">
    <property type="entry name" value="P22_gp7"/>
    <property type="match status" value="1"/>
</dbReference>
<accession>A0AAP2K4G8</accession>
<name>A0AAP2K4G8_PRORE</name>
<sequence>MGNIFALGRKLHGEEPLLLEKGGKGGGGSNGAGEQAAATKYAADLQNQQFERVMNGLAPFTPLAGQYINQLQNLASPEGQAQALNGYYNSQQFNDYANQARYQNLASAEAMGGLGSTATSNSLASIAPALGESWLNGQMNNYNNLANIGLGALQGQANAGQTYANNAGQLSQQNAALAAANANRPSGMQQAVTGGLGGGALGYGIASALGTSTPWGMGIGAGLGILGSIF</sequence>